<dbReference type="InterPro" id="IPR011011">
    <property type="entry name" value="Znf_FYVE_PHD"/>
</dbReference>
<dbReference type="InterPro" id="IPR013083">
    <property type="entry name" value="Znf_RING/FYVE/PHD"/>
</dbReference>
<evidence type="ECO:0008006" key="4">
    <source>
        <dbReference type="Google" id="ProtNLM"/>
    </source>
</evidence>
<dbReference type="SUPFAM" id="SSF57903">
    <property type="entry name" value="FYVE/PHD zinc finger"/>
    <property type="match status" value="1"/>
</dbReference>
<feature type="region of interest" description="Disordered" evidence="1">
    <location>
        <begin position="30"/>
        <end position="53"/>
    </location>
</feature>
<accession>A0AAW1LV35</accession>
<gene>
    <name evidence="2" type="ORF">QE152_g10839</name>
</gene>
<dbReference type="EMBL" id="JASPKY010000102">
    <property type="protein sequence ID" value="KAK9737292.1"/>
    <property type="molecule type" value="Genomic_DNA"/>
</dbReference>
<feature type="compositionally biased region" description="Basic and acidic residues" evidence="1">
    <location>
        <begin position="30"/>
        <end position="49"/>
    </location>
</feature>
<comment type="caution">
    <text evidence="2">The sequence shown here is derived from an EMBL/GenBank/DDBJ whole genome shotgun (WGS) entry which is preliminary data.</text>
</comment>
<proteinExistence type="predicted"/>
<reference evidence="2 3" key="1">
    <citation type="journal article" date="2024" name="BMC Genomics">
        <title>De novo assembly and annotation of Popillia japonica's genome with initial clues to its potential as an invasive pest.</title>
        <authorList>
            <person name="Cucini C."/>
            <person name="Boschi S."/>
            <person name="Funari R."/>
            <person name="Cardaioli E."/>
            <person name="Iannotti N."/>
            <person name="Marturano G."/>
            <person name="Paoli F."/>
            <person name="Bruttini M."/>
            <person name="Carapelli A."/>
            <person name="Frati F."/>
            <person name="Nardi F."/>
        </authorList>
    </citation>
    <scope>NUCLEOTIDE SEQUENCE [LARGE SCALE GENOMIC DNA]</scope>
    <source>
        <strain evidence="2">DMR45628</strain>
    </source>
</reference>
<name>A0AAW1LV35_POPJA</name>
<protein>
    <recommendedName>
        <fullName evidence="4">Zinc finger PHD-type domain-containing protein</fullName>
    </recommendedName>
</protein>
<evidence type="ECO:0000313" key="2">
    <source>
        <dbReference type="EMBL" id="KAK9737292.1"/>
    </source>
</evidence>
<dbReference type="Gene3D" id="3.30.40.10">
    <property type="entry name" value="Zinc/RING finger domain, C3HC4 (zinc finger)"/>
    <property type="match status" value="1"/>
</dbReference>
<keyword evidence="3" id="KW-1185">Reference proteome</keyword>
<evidence type="ECO:0000313" key="3">
    <source>
        <dbReference type="Proteomes" id="UP001458880"/>
    </source>
</evidence>
<sequence>MPTSVKNSEKTLTVRRKAINYRETPVTKDLFDKNKEEKKLKTTSKDRSGTKQKQASWYCDGCELDEVADMRQCCKCGKWYHEACVGLSTDDTDDFERPDGC</sequence>
<evidence type="ECO:0000256" key="1">
    <source>
        <dbReference type="SAM" id="MobiDB-lite"/>
    </source>
</evidence>
<dbReference type="AlphaFoldDB" id="A0AAW1LV35"/>
<dbReference type="Proteomes" id="UP001458880">
    <property type="component" value="Unassembled WGS sequence"/>
</dbReference>
<dbReference type="CDD" id="cd15489">
    <property type="entry name" value="PHD_SF"/>
    <property type="match status" value="1"/>
</dbReference>
<organism evidence="2 3">
    <name type="scientific">Popillia japonica</name>
    <name type="common">Japanese beetle</name>
    <dbReference type="NCBI Taxonomy" id="7064"/>
    <lineage>
        <taxon>Eukaryota</taxon>
        <taxon>Metazoa</taxon>
        <taxon>Ecdysozoa</taxon>
        <taxon>Arthropoda</taxon>
        <taxon>Hexapoda</taxon>
        <taxon>Insecta</taxon>
        <taxon>Pterygota</taxon>
        <taxon>Neoptera</taxon>
        <taxon>Endopterygota</taxon>
        <taxon>Coleoptera</taxon>
        <taxon>Polyphaga</taxon>
        <taxon>Scarabaeiformia</taxon>
        <taxon>Scarabaeidae</taxon>
        <taxon>Rutelinae</taxon>
        <taxon>Popillia</taxon>
    </lineage>
</organism>